<dbReference type="InterPro" id="IPR002925">
    <property type="entry name" value="Dienelactn_hydro"/>
</dbReference>
<name>A0AAE5P357_PRIMG</name>
<reference evidence="2 3" key="1">
    <citation type="submission" date="2017-09" db="EMBL/GenBank/DDBJ databases">
        <title>Large-scale bioinformatics analysis of Bacillus genomes uncovers conserved roles of natural products in bacterial physiology.</title>
        <authorList>
            <consortium name="Agbiome Team Llc"/>
            <person name="Bleich R.M."/>
            <person name="Kirk G.J."/>
            <person name="Santa Maria K.C."/>
            <person name="Allen S.E."/>
            <person name="Farag S."/>
            <person name="Shank E.A."/>
            <person name="Bowers A."/>
        </authorList>
    </citation>
    <scope>NUCLEOTIDE SEQUENCE [LARGE SCALE GENOMIC DNA]</scope>
    <source>
        <strain evidence="2 3">AFS003013</strain>
    </source>
</reference>
<dbReference type="Gene3D" id="3.40.50.1820">
    <property type="entry name" value="alpha/beta hydrolase"/>
    <property type="match status" value="1"/>
</dbReference>
<evidence type="ECO:0000259" key="1">
    <source>
        <dbReference type="Pfam" id="PF01738"/>
    </source>
</evidence>
<dbReference type="GO" id="GO:0016787">
    <property type="term" value="F:hydrolase activity"/>
    <property type="evidence" value="ECO:0007669"/>
    <property type="project" value="InterPro"/>
</dbReference>
<dbReference type="Pfam" id="PF01738">
    <property type="entry name" value="DLH"/>
    <property type="match status" value="1"/>
</dbReference>
<organism evidence="2 3">
    <name type="scientific">Priestia megaterium</name>
    <name type="common">Bacillus megaterium</name>
    <dbReference type="NCBI Taxonomy" id="1404"/>
    <lineage>
        <taxon>Bacteria</taxon>
        <taxon>Bacillati</taxon>
        <taxon>Bacillota</taxon>
        <taxon>Bacilli</taxon>
        <taxon>Bacillales</taxon>
        <taxon>Bacillaceae</taxon>
        <taxon>Priestia</taxon>
    </lineage>
</organism>
<dbReference type="InterPro" id="IPR051411">
    <property type="entry name" value="Polyketide_trans_af380"/>
</dbReference>
<accession>A0AAE5P357</accession>
<dbReference type="AlphaFoldDB" id="A0AAE5P357"/>
<dbReference type="SUPFAM" id="SSF53474">
    <property type="entry name" value="alpha/beta-Hydrolases"/>
    <property type="match status" value="1"/>
</dbReference>
<comment type="caution">
    <text evidence="2">The sequence shown here is derived from an EMBL/GenBank/DDBJ whole genome shotgun (WGS) entry which is preliminary data.</text>
</comment>
<dbReference type="EMBL" id="NTYW01000031">
    <property type="protein sequence ID" value="PES34240.1"/>
    <property type="molecule type" value="Genomic_DNA"/>
</dbReference>
<dbReference type="PANTHER" id="PTHR47751:SF1">
    <property type="entry name" value="SUPERFAMILY HYDROLASE, PUTATIVE (AFU_ORTHOLOGUE AFUA_2G16580)-RELATED"/>
    <property type="match status" value="1"/>
</dbReference>
<evidence type="ECO:0000313" key="3">
    <source>
        <dbReference type="Proteomes" id="UP000220341"/>
    </source>
</evidence>
<dbReference type="PANTHER" id="PTHR47751">
    <property type="entry name" value="SUPERFAMILY HYDROLASE, PUTATIVE (AFU_ORTHOLOGUE AFUA_2G16580)-RELATED"/>
    <property type="match status" value="1"/>
</dbReference>
<evidence type="ECO:0000313" key="2">
    <source>
        <dbReference type="EMBL" id="PES34240.1"/>
    </source>
</evidence>
<sequence length="307" mass="33515">MGKGEINMKKSVTFKNNILNMAGNLYLPEGFDESKKYSGIVVVHPGGGVKEQTAGVYAQKLSDNGFVALAFDASCQGESEGKPRFLEDPYARVEDVRCAVDYLTTLAYVDQEKIGALGICAGGGYVVAAAPTERRIKAVATVSAVDIGAMFRGEASVETQLQTLEAVAKQRTAEANGTEVNLQTWAPDTLEEIDENTPVLMREAYDYYRTARAQHPNSTNRFKFTSVDKIMSFSASSQISIYLTQPMLLIVGTEADTRGYSDQFYALSNGPKELFEVEGATHIAMYDIPEYVGQAVPKLTDFFGKNL</sequence>
<gene>
    <name evidence="2" type="ORF">CN497_20620</name>
</gene>
<dbReference type="Gene3D" id="1.10.10.800">
    <property type="match status" value="1"/>
</dbReference>
<protein>
    <recommendedName>
        <fullName evidence="1">Dienelactone hydrolase domain-containing protein</fullName>
    </recommendedName>
</protein>
<proteinExistence type="predicted"/>
<dbReference type="Proteomes" id="UP000220341">
    <property type="component" value="Unassembled WGS sequence"/>
</dbReference>
<dbReference type="InterPro" id="IPR029058">
    <property type="entry name" value="AB_hydrolase_fold"/>
</dbReference>
<feature type="domain" description="Dienelactone hydrolase" evidence="1">
    <location>
        <begin position="34"/>
        <end position="140"/>
    </location>
</feature>